<dbReference type="AlphaFoldDB" id="A0A6G0VR30"/>
<reference evidence="2 3" key="1">
    <citation type="submission" date="2019-08" db="EMBL/GenBank/DDBJ databases">
        <title>Whole genome of Aphis craccivora.</title>
        <authorList>
            <person name="Voronova N.V."/>
            <person name="Shulinski R.S."/>
            <person name="Bandarenka Y.V."/>
            <person name="Zhorov D.G."/>
            <person name="Warner D."/>
        </authorList>
    </citation>
    <scope>NUCLEOTIDE SEQUENCE [LARGE SCALE GENOMIC DNA]</scope>
    <source>
        <strain evidence="2">180601</strain>
        <tissue evidence="2">Whole Body</tissue>
    </source>
</reference>
<evidence type="ECO:0000259" key="1">
    <source>
        <dbReference type="Pfam" id="PF10551"/>
    </source>
</evidence>
<comment type="caution">
    <text evidence="2">The sequence shown here is derived from an EMBL/GenBank/DDBJ whole genome shotgun (WGS) entry which is preliminary data.</text>
</comment>
<dbReference type="EMBL" id="VUJU01012860">
    <property type="protein sequence ID" value="KAF0706596.1"/>
    <property type="molecule type" value="Genomic_DNA"/>
</dbReference>
<dbReference type="PANTHER" id="PTHR35385:SF2">
    <property type="entry name" value="PROTEIN B, PUTATIVE-RELATED"/>
    <property type="match status" value="1"/>
</dbReference>
<evidence type="ECO:0000313" key="2">
    <source>
        <dbReference type="EMBL" id="KAF0706596.1"/>
    </source>
</evidence>
<organism evidence="2 3">
    <name type="scientific">Aphis craccivora</name>
    <name type="common">Cowpea aphid</name>
    <dbReference type="NCBI Taxonomy" id="307492"/>
    <lineage>
        <taxon>Eukaryota</taxon>
        <taxon>Metazoa</taxon>
        <taxon>Ecdysozoa</taxon>
        <taxon>Arthropoda</taxon>
        <taxon>Hexapoda</taxon>
        <taxon>Insecta</taxon>
        <taxon>Pterygota</taxon>
        <taxon>Neoptera</taxon>
        <taxon>Paraneoptera</taxon>
        <taxon>Hemiptera</taxon>
        <taxon>Sternorrhyncha</taxon>
        <taxon>Aphidomorpha</taxon>
        <taxon>Aphidoidea</taxon>
        <taxon>Aphididae</taxon>
        <taxon>Aphidini</taxon>
        <taxon>Aphis</taxon>
        <taxon>Aphis</taxon>
    </lineage>
</organism>
<accession>A0A6G0VR30</accession>
<gene>
    <name evidence="2" type="ORF">FWK35_00029098</name>
</gene>
<keyword evidence="3" id="KW-1185">Reference proteome</keyword>
<dbReference type="Proteomes" id="UP000478052">
    <property type="component" value="Unassembled WGS sequence"/>
</dbReference>
<dbReference type="InterPro" id="IPR018289">
    <property type="entry name" value="MULE_transposase_dom"/>
</dbReference>
<protein>
    <submittedName>
        <fullName evidence="2">SWIM-type domain-containing protein</fullName>
    </submittedName>
</protein>
<evidence type="ECO:0000313" key="3">
    <source>
        <dbReference type="Proteomes" id="UP000478052"/>
    </source>
</evidence>
<sequence>MTERLSGELIFCDSTSSCDTMETTLTTVFAVSKAGAVPIAMTMHEGQSCDSYTNAFGLLKKHYPLCVGGSKVPIGFMTDDSAAERSALKKLWPSSRLLLCSFHVLQK</sequence>
<name>A0A6G0VR30_APHCR</name>
<feature type="domain" description="MULE transposase" evidence="1">
    <location>
        <begin position="11"/>
        <end position="107"/>
    </location>
</feature>
<dbReference type="Pfam" id="PF10551">
    <property type="entry name" value="MULE"/>
    <property type="match status" value="1"/>
</dbReference>
<proteinExistence type="predicted"/>
<dbReference type="PANTHER" id="PTHR35385">
    <property type="entry name" value="PROTEIN B, PUTATIVE-RELATED-RELATED"/>
    <property type="match status" value="1"/>
</dbReference>
<dbReference type="OrthoDB" id="1902038at2759"/>